<feature type="repeat" description="WD" evidence="3">
    <location>
        <begin position="25"/>
        <end position="64"/>
    </location>
</feature>
<dbReference type="EMBL" id="JAVRRT010000012">
    <property type="protein sequence ID" value="KAK5166952.1"/>
    <property type="molecule type" value="Genomic_DNA"/>
</dbReference>
<feature type="repeat" description="WD" evidence="3">
    <location>
        <begin position="111"/>
        <end position="141"/>
    </location>
</feature>
<feature type="region of interest" description="Disordered" evidence="4">
    <location>
        <begin position="1"/>
        <end position="28"/>
    </location>
</feature>
<evidence type="ECO:0008006" key="7">
    <source>
        <dbReference type="Google" id="ProtNLM"/>
    </source>
</evidence>
<accession>A0AAV9P2Q2</accession>
<dbReference type="PROSITE" id="PS50294">
    <property type="entry name" value="WD_REPEATS_REGION"/>
    <property type="match status" value="3"/>
</dbReference>
<dbReference type="Gene3D" id="2.130.10.10">
    <property type="entry name" value="YVTN repeat-like/Quinoprotein amine dehydrogenase"/>
    <property type="match status" value="2"/>
</dbReference>
<name>A0AAV9P2Q2_9PEZI</name>
<evidence type="ECO:0000313" key="5">
    <source>
        <dbReference type="EMBL" id="KAK5166952.1"/>
    </source>
</evidence>
<dbReference type="PROSITE" id="PS00678">
    <property type="entry name" value="WD_REPEATS_1"/>
    <property type="match status" value="1"/>
</dbReference>
<evidence type="ECO:0000256" key="1">
    <source>
        <dbReference type="ARBA" id="ARBA00022574"/>
    </source>
</evidence>
<organism evidence="5 6">
    <name type="scientific">Saxophila tyrrhenica</name>
    <dbReference type="NCBI Taxonomy" id="1690608"/>
    <lineage>
        <taxon>Eukaryota</taxon>
        <taxon>Fungi</taxon>
        <taxon>Dikarya</taxon>
        <taxon>Ascomycota</taxon>
        <taxon>Pezizomycotina</taxon>
        <taxon>Dothideomycetes</taxon>
        <taxon>Dothideomycetidae</taxon>
        <taxon>Mycosphaerellales</taxon>
        <taxon>Extremaceae</taxon>
        <taxon>Saxophila</taxon>
    </lineage>
</organism>
<dbReference type="InterPro" id="IPR036322">
    <property type="entry name" value="WD40_repeat_dom_sf"/>
</dbReference>
<dbReference type="InterPro" id="IPR001680">
    <property type="entry name" value="WD40_rpt"/>
</dbReference>
<comment type="caution">
    <text evidence="5">The sequence shown here is derived from an EMBL/GenBank/DDBJ whole genome shotgun (WGS) entry which is preliminary data.</text>
</comment>
<dbReference type="InterPro" id="IPR019775">
    <property type="entry name" value="WD40_repeat_CS"/>
</dbReference>
<evidence type="ECO:0000313" key="6">
    <source>
        <dbReference type="Proteomes" id="UP001337655"/>
    </source>
</evidence>
<feature type="repeat" description="WD" evidence="3">
    <location>
        <begin position="212"/>
        <end position="248"/>
    </location>
</feature>
<dbReference type="InterPro" id="IPR015943">
    <property type="entry name" value="WD40/YVTN_repeat-like_dom_sf"/>
</dbReference>
<dbReference type="PROSITE" id="PS50082">
    <property type="entry name" value="WD_REPEATS_2"/>
    <property type="match status" value="4"/>
</dbReference>
<protein>
    <recommendedName>
        <fullName evidence="7">WD40 repeat-like protein</fullName>
    </recommendedName>
</protein>
<dbReference type="RefSeq" id="XP_064656760.1">
    <property type="nucleotide sequence ID" value="XM_064804918.1"/>
</dbReference>
<dbReference type="SUPFAM" id="SSF50978">
    <property type="entry name" value="WD40 repeat-like"/>
    <property type="match status" value="1"/>
</dbReference>
<dbReference type="PANTHER" id="PTHR19848:SF8">
    <property type="entry name" value="F-BOX AND WD REPEAT DOMAIN CONTAINING 7"/>
    <property type="match status" value="1"/>
</dbReference>
<feature type="repeat" description="WD" evidence="3">
    <location>
        <begin position="66"/>
        <end position="109"/>
    </location>
</feature>
<gene>
    <name evidence="5" type="ORF">LTR77_007681</name>
</gene>
<evidence type="ECO:0000256" key="2">
    <source>
        <dbReference type="ARBA" id="ARBA00022737"/>
    </source>
</evidence>
<dbReference type="PANTHER" id="PTHR19848">
    <property type="entry name" value="WD40 REPEAT PROTEIN"/>
    <property type="match status" value="1"/>
</dbReference>
<keyword evidence="2" id="KW-0677">Repeat</keyword>
<dbReference type="SMART" id="SM00320">
    <property type="entry name" value="WD40"/>
    <property type="match status" value="6"/>
</dbReference>
<proteinExistence type="predicted"/>
<keyword evidence="6" id="KW-1185">Reference proteome</keyword>
<sequence length="315" mass="35069">MSESSTNWNLDGHRQLQLPHPDHPQDGHTDMVYAVSVQGDYLVSVSADRTARVWDLRTQRLLYPALSGHTGSVTAVQFDAAAHKDVIIVGDADGNVMVWRFSTRETVKTIVEAHVGDVLCLHFDHRYLVTGGKDGKIKLWNRHSLDVNTDLPGFAARPAEGDRHQEYSLLATFDGHDKAVLALKLKDNVLVSGSGDSTKIYDVDQHAEIAYLEGHTNLIRSVQAVFGDNAEVKTIVTGSYDGSIRFWEQVPGSHEWRTQQQFHISGFEMHEGVHSDNGANVFSNRISSVDLDAERLVCAGHGPIVRVWDFRLPRK</sequence>
<dbReference type="GeneID" id="89929017"/>
<dbReference type="Proteomes" id="UP001337655">
    <property type="component" value="Unassembled WGS sequence"/>
</dbReference>
<dbReference type="PRINTS" id="PR00320">
    <property type="entry name" value="GPROTEINBRPT"/>
</dbReference>
<evidence type="ECO:0000256" key="3">
    <source>
        <dbReference type="PROSITE-ProRule" id="PRU00221"/>
    </source>
</evidence>
<evidence type="ECO:0000256" key="4">
    <source>
        <dbReference type="SAM" id="MobiDB-lite"/>
    </source>
</evidence>
<dbReference type="InterPro" id="IPR020472">
    <property type="entry name" value="WD40_PAC1"/>
</dbReference>
<reference evidence="5 6" key="1">
    <citation type="submission" date="2023-08" db="EMBL/GenBank/DDBJ databases">
        <title>Black Yeasts Isolated from many extreme environments.</title>
        <authorList>
            <person name="Coleine C."/>
            <person name="Stajich J.E."/>
            <person name="Selbmann L."/>
        </authorList>
    </citation>
    <scope>NUCLEOTIDE SEQUENCE [LARGE SCALE GENOMIC DNA]</scope>
    <source>
        <strain evidence="5 6">CCFEE 5935</strain>
    </source>
</reference>
<dbReference type="AlphaFoldDB" id="A0AAV9P2Q2"/>
<keyword evidence="1 3" id="KW-0853">WD repeat</keyword>
<dbReference type="Pfam" id="PF00400">
    <property type="entry name" value="WD40"/>
    <property type="match status" value="5"/>
</dbReference>